<dbReference type="GO" id="GO:0016780">
    <property type="term" value="F:phosphotransferase activity, for other substituted phosphate groups"/>
    <property type="evidence" value="ECO:0007669"/>
    <property type="project" value="TreeGrafter"/>
</dbReference>
<reference evidence="5 6" key="1">
    <citation type="submission" date="2019-07" db="EMBL/GenBank/DDBJ databases">
        <title>Whole genome shotgun sequence of Chitinophaga cymbidii NBRC 109752.</title>
        <authorList>
            <person name="Hosoyama A."/>
            <person name="Uohara A."/>
            <person name="Ohji S."/>
            <person name="Ichikawa N."/>
        </authorList>
    </citation>
    <scope>NUCLEOTIDE SEQUENCE [LARGE SCALE GENOMIC DNA]</scope>
    <source>
        <strain evidence="5 6">NBRC 109752</strain>
    </source>
</reference>
<protein>
    <recommendedName>
        <fullName evidence="4">Bacterial sugar transferase domain-containing protein</fullName>
    </recommendedName>
</protein>
<evidence type="ECO:0000259" key="4">
    <source>
        <dbReference type="Pfam" id="PF02397"/>
    </source>
</evidence>
<dbReference type="RefSeq" id="WP_222614482.1">
    <property type="nucleotide sequence ID" value="NZ_JBHUOY010000001.1"/>
</dbReference>
<dbReference type="InterPro" id="IPR003362">
    <property type="entry name" value="Bact_transf"/>
</dbReference>
<dbReference type="Proteomes" id="UP000321436">
    <property type="component" value="Unassembled WGS sequence"/>
</dbReference>
<evidence type="ECO:0000256" key="2">
    <source>
        <dbReference type="SAM" id="MobiDB-lite"/>
    </source>
</evidence>
<evidence type="ECO:0000313" key="6">
    <source>
        <dbReference type="Proteomes" id="UP000321436"/>
    </source>
</evidence>
<keyword evidence="3" id="KW-0472">Membrane</keyword>
<evidence type="ECO:0000313" key="5">
    <source>
        <dbReference type="EMBL" id="GEP98362.1"/>
    </source>
</evidence>
<evidence type="ECO:0000256" key="3">
    <source>
        <dbReference type="SAM" id="Phobius"/>
    </source>
</evidence>
<feature type="domain" description="Bacterial sugar transferase" evidence="4">
    <location>
        <begin position="181"/>
        <end position="376"/>
    </location>
</feature>
<keyword evidence="3" id="KW-1133">Transmembrane helix</keyword>
<dbReference type="PANTHER" id="PTHR30576">
    <property type="entry name" value="COLANIC BIOSYNTHESIS UDP-GLUCOSE LIPID CARRIER TRANSFERASE"/>
    <property type="match status" value="1"/>
</dbReference>
<dbReference type="AlphaFoldDB" id="A0A512RRQ2"/>
<name>A0A512RRQ2_9BACT</name>
<organism evidence="5 6">
    <name type="scientific">Chitinophaga cymbidii</name>
    <dbReference type="NCBI Taxonomy" id="1096750"/>
    <lineage>
        <taxon>Bacteria</taxon>
        <taxon>Pseudomonadati</taxon>
        <taxon>Bacteroidota</taxon>
        <taxon>Chitinophagia</taxon>
        <taxon>Chitinophagales</taxon>
        <taxon>Chitinophagaceae</taxon>
        <taxon>Chitinophaga</taxon>
    </lineage>
</organism>
<feature type="region of interest" description="Disordered" evidence="2">
    <location>
        <begin position="1"/>
        <end position="24"/>
    </location>
</feature>
<comment type="similarity">
    <text evidence="1">Belongs to the bacterial sugar transferase family.</text>
</comment>
<keyword evidence="6" id="KW-1185">Reference proteome</keyword>
<evidence type="ECO:0000256" key="1">
    <source>
        <dbReference type="ARBA" id="ARBA00006464"/>
    </source>
</evidence>
<feature type="transmembrane region" description="Helical" evidence="3">
    <location>
        <begin position="186"/>
        <end position="207"/>
    </location>
</feature>
<dbReference type="EMBL" id="BKAU01000006">
    <property type="protein sequence ID" value="GEP98362.1"/>
    <property type="molecule type" value="Genomic_DNA"/>
</dbReference>
<gene>
    <name evidence="5" type="ORF">CCY01nite_46220</name>
</gene>
<keyword evidence="3" id="KW-0812">Transmembrane</keyword>
<sequence length="381" mass="42875">MNTPSPLSTAIAPQNMQNRNTSAGSATIGPNKILLFVGNIHLDFRPDRSDNVLAVDDFNAACKAIKRLSNFYSVLPAAIIIPHGNDSAGECANWTKYFEAHPEFASIPFFLYAEEVSELVKKQARRFTIVDDILNRASLNAGLYTKINFVSRVKSLKMNGANNISVEHIHYSGSHLNNFFKRSLDIIAAGTGLLIASPVMLVIAALIRLESKGPIFYASPRAGRNYKVFKFYKFRTMVPDADKQLQQLKHLNQYDTDDKGPVFYKVSNDPRITKLGNFLRNTSLDEIPQLFNVLKGDMSLVGNRPLPLYEAQSLTTDNWVERFLAPAGITGLWQISKRGKKEMSVEERINLDIDYAYKNSFTYDMWLIVNTPRALIQKDNV</sequence>
<dbReference type="PANTHER" id="PTHR30576:SF0">
    <property type="entry name" value="UNDECAPRENYL-PHOSPHATE N-ACETYLGALACTOSAMINYL 1-PHOSPHATE TRANSFERASE-RELATED"/>
    <property type="match status" value="1"/>
</dbReference>
<comment type="caution">
    <text evidence="5">The sequence shown here is derived from an EMBL/GenBank/DDBJ whole genome shotgun (WGS) entry which is preliminary data.</text>
</comment>
<proteinExistence type="inferred from homology"/>
<accession>A0A512RRQ2</accession>
<dbReference type="Pfam" id="PF02397">
    <property type="entry name" value="Bac_transf"/>
    <property type="match status" value="1"/>
</dbReference>